<reference evidence="1 2" key="1">
    <citation type="journal article" date="2022" name="Plant J.">
        <title>Chromosome-level genome of Camellia lanceoleosa provides a valuable resource for understanding genome evolution and self-incompatibility.</title>
        <authorList>
            <person name="Gong W."/>
            <person name="Xiao S."/>
            <person name="Wang L."/>
            <person name="Liao Z."/>
            <person name="Chang Y."/>
            <person name="Mo W."/>
            <person name="Hu G."/>
            <person name="Li W."/>
            <person name="Zhao G."/>
            <person name="Zhu H."/>
            <person name="Hu X."/>
            <person name="Ji K."/>
            <person name="Xiang X."/>
            <person name="Song Q."/>
            <person name="Yuan D."/>
            <person name="Jin S."/>
            <person name="Zhang L."/>
        </authorList>
    </citation>
    <scope>NUCLEOTIDE SEQUENCE [LARGE SCALE GENOMIC DNA]</scope>
    <source>
        <strain evidence="1">SQ_2022a</strain>
    </source>
</reference>
<comment type="caution">
    <text evidence="1">The sequence shown here is derived from an EMBL/GenBank/DDBJ whole genome shotgun (WGS) entry which is preliminary data.</text>
</comment>
<keyword evidence="2" id="KW-1185">Reference proteome</keyword>
<evidence type="ECO:0000313" key="2">
    <source>
        <dbReference type="Proteomes" id="UP001060215"/>
    </source>
</evidence>
<organism evidence="1 2">
    <name type="scientific">Camellia lanceoleosa</name>
    <dbReference type="NCBI Taxonomy" id="1840588"/>
    <lineage>
        <taxon>Eukaryota</taxon>
        <taxon>Viridiplantae</taxon>
        <taxon>Streptophyta</taxon>
        <taxon>Embryophyta</taxon>
        <taxon>Tracheophyta</taxon>
        <taxon>Spermatophyta</taxon>
        <taxon>Magnoliopsida</taxon>
        <taxon>eudicotyledons</taxon>
        <taxon>Gunneridae</taxon>
        <taxon>Pentapetalae</taxon>
        <taxon>asterids</taxon>
        <taxon>Ericales</taxon>
        <taxon>Theaceae</taxon>
        <taxon>Camellia</taxon>
    </lineage>
</organism>
<dbReference type="EMBL" id="CM045767">
    <property type="protein sequence ID" value="KAI7997591.1"/>
    <property type="molecule type" value="Genomic_DNA"/>
</dbReference>
<gene>
    <name evidence="1" type="ORF">LOK49_LG10G00638</name>
</gene>
<evidence type="ECO:0000313" key="1">
    <source>
        <dbReference type="EMBL" id="KAI7997591.1"/>
    </source>
</evidence>
<protein>
    <submittedName>
        <fullName evidence="1">Dolichyl-diphosphooligosaccharide--protein glycosyltransferase subunit 3B</fullName>
    </submittedName>
</protein>
<sequence>MDTEDFSQLAESMAEFVESKTKLIVGPIHQPPIVSEMHVIVIVVALLISLPFLVKKLIVGETLSNDSKVWLAEVVFVYFFSVSGAMHNITRKMPMFLAN</sequence>
<accession>A0ACC0GC04</accession>
<dbReference type="Proteomes" id="UP001060215">
    <property type="component" value="Chromosome 10"/>
</dbReference>
<name>A0ACC0GC04_9ERIC</name>
<proteinExistence type="predicted"/>